<gene>
    <name evidence="2" type="ORF">C5Y83_07820</name>
</gene>
<sequence length="175" mass="20190">MKHTDVLSRCPRLLRRWTNKWEVPELANVIAYEWSTRLRRSLGRAYPERNLIRLSVLLQNADYAELFDEVLCHEAAHIAVFHLHGNSVLIHGPEWKELVQIAGFQPRLSQEAELLGTCRDSQGVEYVHTCPICHTTRTSKRPQPNWRCVPCQQSGLDGVLVIQSRPKSMENKDVQ</sequence>
<dbReference type="AlphaFoldDB" id="A0A2S8G0J9"/>
<feature type="domain" description="SprT-like" evidence="1">
    <location>
        <begin position="4"/>
        <end position="158"/>
    </location>
</feature>
<name>A0A2S8G0J9_9BACT</name>
<dbReference type="Pfam" id="PF10263">
    <property type="entry name" value="SprT-like"/>
    <property type="match status" value="1"/>
</dbReference>
<dbReference type="RefSeq" id="WP_105329089.1">
    <property type="nucleotide sequence ID" value="NZ_PUHY01000005.1"/>
</dbReference>
<evidence type="ECO:0000313" key="2">
    <source>
        <dbReference type="EMBL" id="PQO37840.1"/>
    </source>
</evidence>
<dbReference type="EMBL" id="PUHY01000005">
    <property type="protein sequence ID" value="PQO37840.1"/>
    <property type="molecule type" value="Genomic_DNA"/>
</dbReference>
<organism evidence="2 3">
    <name type="scientific">Blastopirellula marina</name>
    <dbReference type="NCBI Taxonomy" id="124"/>
    <lineage>
        <taxon>Bacteria</taxon>
        <taxon>Pseudomonadati</taxon>
        <taxon>Planctomycetota</taxon>
        <taxon>Planctomycetia</taxon>
        <taxon>Pirellulales</taxon>
        <taxon>Pirellulaceae</taxon>
        <taxon>Blastopirellula</taxon>
    </lineage>
</organism>
<dbReference type="Proteomes" id="UP000238322">
    <property type="component" value="Unassembled WGS sequence"/>
</dbReference>
<dbReference type="GO" id="GO:0006950">
    <property type="term" value="P:response to stress"/>
    <property type="evidence" value="ECO:0007669"/>
    <property type="project" value="UniProtKB-ARBA"/>
</dbReference>
<dbReference type="SMART" id="SM00731">
    <property type="entry name" value="SprT"/>
    <property type="match status" value="1"/>
</dbReference>
<reference evidence="2 3" key="1">
    <citation type="submission" date="2018-02" db="EMBL/GenBank/DDBJ databases">
        <title>Comparative genomes isolates from brazilian mangrove.</title>
        <authorList>
            <person name="Araujo J.E."/>
            <person name="Taketani R.G."/>
            <person name="Silva M.C.P."/>
            <person name="Loureco M.V."/>
            <person name="Andreote F.D."/>
        </authorList>
    </citation>
    <scope>NUCLEOTIDE SEQUENCE [LARGE SCALE GENOMIC DNA]</scope>
    <source>
        <strain evidence="2 3">Hex-1 MGV</strain>
    </source>
</reference>
<accession>A0A2S8G0J9</accession>
<proteinExistence type="predicted"/>
<evidence type="ECO:0000259" key="1">
    <source>
        <dbReference type="SMART" id="SM00731"/>
    </source>
</evidence>
<dbReference type="InterPro" id="IPR006640">
    <property type="entry name" value="SprT-like_domain"/>
</dbReference>
<comment type="caution">
    <text evidence="2">The sequence shown here is derived from an EMBL/GenBank/DDBJ whole genome shotgun (WGS) entry which is preliminary data.</text>
</comment>
<protein>
    <recommendedName>
        <fullName evidence="1">SprT-like domain-containing protein</fullName>
    </recommendedName>
</protein>
<dbReference type="OrthoDB" id="267364at2"/>
<evidence type="ECO:0000313" key="3">
    <source>
        <dbReference type="Proteomes" id="UP000238322"/>
    </source>
</evidence>